<accession>A0A840CPL0</accession>
<dbReference type="Pfam" id="PF25917">
    <property type="entry name" value="BSH_RND"/>
    <property type="match status" value="1"/>
</dbReference>
<dbReference type="Proteomes" id="UP000555103">
    <property type="component" value="Unassembled WGS sequence"/>
</dbReference>
<sequence>MKKYLIYFACLMTILWGCNSKQQPENGPEHETHTGHIHSDAEGEECKEDHDHEEAHVHAEGEECQHDHDHSTSNKDEAHTDEIMFTPEQAKAAGLEVTNVNPSTFHQVIKTSGQVLSAQGDEVTISATASGIVSFNKSSLNEGFSVKGGESLLSISSRNMVGGDPVSGAKSTYDIAQREFQRAESLIGDKLISEREYNEIKLNYENAKNAYQAIGSRSSARGVSISSPITGYVKNKLVGEGQYVEVGQALMTITQNRKLQLRADISERYYKDISNITLANFKTPYDESVYSLSELNGRLVSFGKSANSQEFYIPVNFEFDNIGQIISGSYVEVFLLGQARENVLSIPVSSLTEEQGIYYVYLQVHDDAYKKQEVRLGANDGVNVEILSGIKKGDKVVSKGAYHVKLASTSSAIPHAHEH</sequence>
<reference evidence="6 7" key="1">
    <citation type="submission" date="2020-08" db="EMBL/GenBank/DDBJ databases">
        <title>Genomic Encyclopedia of Type Strains, Phase IV (KMG-IV): sequencing the most valuable type-strain genomes for metagenomic binning, comparative biology and taxonomic classification.</title>
        <authorList>
            <person name="Goeker M."/>
        </authorList>
    </citation>
    <scope>NUCLEOTIDE SEQUENCE [LARGE SCALE GENOMIC DNA]</scope>
    <source>
        <strain evidence="6 7">DSM 104969</strain>
    </source>
</reference>
<evidence type="ECO:0000256" key="2">
    <source>
        <dbReference type="ARBA" id="ARBA00022448"/>
    </source>
</evidence>
<dbReference type="GO" id="GO:0015679">
    <property type="term" value="P:plasma membrane copper ion transport"/>
    <property type="evidence" value="ECO:0007669"/>
    <property type="project" value="TreeGrafter"/>
</dbReference>
<name>A0A840CPL0_9BACT</name>
<feature type="domain" description="Multidrug resistance protein MdtA-like barrel-sandwich hybrid" evidence="4">
    <location>
        <begin position="122"/>
        <end position="254"/>
    </location>
</feature>
<gene>
    <name evidence="6" type="ORF">GGR21_001397</name>
</gene>
<dbReference type="AlphaFoldDB" id="A0A840CPL0"/>
<dbReference type="EMBL" id="JACIEP010000004">
    <property type="protein sequence ID" value="MBB4035504.1"/>
    <property type="molecule type" value="Genomic_DNA"/>
</dbReference>
<organism evidence="6 7">
    <name type="scientific">Dysgonomonas hofstadii</name>
    <dbReference type="NCBI Taxonomy" id="637886"/>
    <lineage>
        <taxon>Bacteria</taxon>
        <taxon>Pseudomonadati</taxon>
        <taxon>Bacteroidota</taxon>
        <taxon>Bacteroidia</taxon>
        <taxon>Bacteroidales</taxon>
        <taxon>Dysgonomonadaceae</taxon>
        <taxon>Dysgonomonas</taxon>
    </lineage>
</organism>
<feature type="region of interest" description="Disordered" evidence="3">
    <location>
        <begin position="22"/>
        <end position="76"/>
    </location>
</feature>
<dbReference type="PANTHER" id="PTHR30097">
    <property type="entry name" value="CATION EFFLUX SYSTEM PROTEIN CUSB"/>
    <property type="match status" value="1"/>
</dbReference>
<comment type="caution">
    <text evidence="6">The sequence shown here is derived from an EMBL/GenBank/DDBJ whole genome shotgun (WGS) entry which is preliminary data.</text>
</comment>
<dbReference type="InterPro" id="IPR051909">
    <property type="entry name" value="MFP_Cation_Efflux"/>
</dbReference>
<dbReference type="PANTHER" id="PTHR30097:SF4">
    <property type="entry name" value="SLR6042 PROTEIN"/>
    <property type="match status" value="1"/>
</dbReference>
<dbReference type="SUPFAM" id="SSF111369">
    <property type="entry name" value="HlyD-like secretion proteins"/>
    <property type="match status" value="1"/>
</dbReference>
<evidence type="ECO:0000313" key="6">
    <source>
        <dbReference type="EMBL" id="MBB4035504.1"/>
    </source>
</evidence>
<dbReference type="GO" id="GO:0022857">
    <property type="term" value="F:transmembrane transporter activity"/>
    <property type="evidence" value="ECO:0007669"/>
    <property type="project" value="InterPro"/>
</dbReference>
<dbReference type="Gene3D" id="1.10.287.470">
    <property type="entry name" value="Helix hairpin bin"/>
    <property type="match status" value="1"/>
</dbReference>
<dbReference type="GO" id="GO:0030313">
    <property type="term" value="C:cell envelope"/>
    <property type="evidence" value="ECO:0007669"/>
    <property type="project" value="TreeGrafter"/>
</dbReference>
<feature type="compositionally biased region" description="Basic and acidic residues" evidence="3">
    <location>
        <begin position="47"/>
        <end position="76"/>
    </location>
</feature>
<dbReference type="GO" id="GO:0060003">
    <property type="term" value="P:copper ion export"/>
    <property type="evidence" value="ECO:0007669"/>
    <property type="project" value="TreeGrafter"/>
</dbReference>
<evidence type="ECO:0000256" key="3">
    <source>
        <dbReference type="SAM" id="MobiDB-lite"/>
    </source>
</evidence>
<dbReference type="InterPro" id="IPR006143">
    <property type="entry name" value="RND_pump_MFP"/>
</dbReference>
<keyword evidence="2" id="KW-0813">Transport</keyword>
<evidence type="ECO:0000259" key="5">
    <source>
        <dbReference type="Pfam" id="PF25975"/>
    </source>
</evidence>
<dbReference type="InterPro" id="IPR058649">
    <property type="entry name" value="CzcB_C"/>
</dbReference>
<evidence type="ECO:0000313" key="7">
    <source>
        <dbReference type="Proteomes" id="UP000555103"/>
    </source>
</evidence>
<proteinExistence type="inferred from homology"/>
<evidence type="ECO:0000256" key="1">
    <source>
        <dbReference type="ARBA" id="ARBA00009477"/>
    </source>
</evidence>
<comment type="similarity">
    <text evidence="1">Belongs to the membrane fusion protein (MFP) (TC 8.A.1) family.</text>
</comment>
<dbReference type="Pfam" id="PF25975">
    <property type="entry name" value="CzcB_C"/>
    <property type="match status" value="1"/>
</dbReference>
<dbReference type="InterPro" id="IPR058625">
    <property type="entry name" value="MdtA-like_BSH"/>
</dbReference>
<protein>
    <submittedName>
        <fullName evidence="6">RND family efflux transporter MFP subunit</fullName>
    </submittedName>
</protein>
<dbReference type="NCBIfam" id="TIGR01730">
    <property type="entry name" value="RND_mfp"/>
    <property type="match status" value="1"/>
</dbReference>
<dbReference type="Gene3D" id="2.40.420.20">
    <property type="match status" value="1"/>
</dbReference>
<feature type="domain" description="CzcB-like C-terminal circularly permuted SH3-like" evidence="5">
    <location>
        <begin position="346"/>
        <end position="405"/>
    </location>
</feature>
<keyword evidence="7" id="KW-1185">Reference proteome</keyword>
<feature type="compositionally biased region" description="Basic and acidic residues" evidence="3">
    <location>
        <begin position="27"/>
        <end position="41"/>
    </location>
</feature>
<dbReference type="Gene3D" id="2.40.30.170">
    <property type="match status" value="1"/>
</dbReference>
<evidence type="ECO:0000259" key="4">
    <source>
        <dbReference type="Pfam" id="PF25917"/>
    </source>
</evidence>
<dbReference type="Gene3D" id="2.40.50.100">
    <property type="match status" value="1"/>
</dbReference>
<dbReference type="GO" id="GO:0016020">
    <property type="term" value="C:membrane"/>
    <property type="evidence" value="ECO:0007669"/>
    <property type="project" value="InterPro"/>
</dbReference>
<dbReference type="RefSeq" id="WP_183306440.1">
    <property type="nucleotide sequence ID" value="NZ_JACIEP010000004.1"/>
</dbReference>